<keyword evidence="2" id="KW-1185">Reference proteome</keyword>
<reference evidence="1 2" key="1">
    <citation type="submission" date="2019-06" db="EMBL/GenBank/DDBJ databases">
        <title>A chromosomal-level reference genome of Carpinus fangiana (Coryloideae, Betulaceae).</title>
        <authorList>
            <person name="Yang X."/>
            <person name="Wang Z."/>
            <person name="Zhang L."/>
            <person name="Hao G."/>
            <person name="Liu J."/>
            <person name="Yang Y."/>
        </authorList>
    </citation>
    <scope>NUCLEOTIDE SEQUENCE [LARGE SCALE GENOMIC DNA]</scope>
    <source>
        <strain evidence="1">Cfa_2016G</strain>
        <tissue evidence="1">Leaf</tissue>
    </source>
</reference>
<dbReference type="Proteomes" id="UP000327013">
    <property type="component" value="Chromosome 3"/>
</dbReference>
<evidence type="ECO:0000313" key="2">
    <source>
        <dbReference type="Proteomes" id="UP000327013"/>
    </source>
</evidence>
<name>A0A5N6R246_9ROSI</name>
<accession>A0A5N6R246</accession>
<evidence type="ECO:0000313" key="1">
    <source>
        <dbReference type="EMBL" id="KAE8023072.1"/>
    </source>
</evidence>
<protein>
    <submittedName>
        <fullName evidence="1">Uncharacterized protein</fullName>
    </submittedName>
</protein>
<dbReference type="AlphaFoldDB" id="A0A5N6R246"/>
<dbReference type="EMBL" id="CM017323">
    <property type="protein sequence ID" value="KAE8023072.1"/>
    <property type="molecule type" value="Genomic_DNA"/>
</dbReference>
<organism evidence="1 2">
    <name type="scientific">Carpinus fangiana</name>
    <dbReference type="NCBI Taxonomy" id="176857"/>
    <lineage>
        <taxon>Eukaryota</taxon>
        <taxon>Viridiplantae</taxon>
        <taxon>Streptophyta</taxon>
        <taxon>Embryophyta</taxon>
        <taxon>Tracheophyta</taxon>
        <taxon>Spermatophyta</taxon>
        <taxon>Magnoliopsida</taxon>
        <taxon>eudicotyledons</taxon>
        <taxon>Gunneridae</taxon>
        <taxon>Pentapetalae</taxon>
        <taxon>rosids</taxon>
        <taxon>fabids</taxon>
        <taxon>Fagales</taxon>
        <taxon>Betulaceae</taxon>
        <taxon>Carpinus</taxon>
    </lineage>
</organism>
<dbReference type="OrthoDB" id="10608771at2759"/>
<sequence>MHRAVNGKIEKEKEDDGFECAVDIRLGDSRYFFDDWTGYFCVHCLRSLLCCFLPQCQGSVLIPPTIQFKWPPFSQPTCPTRRALEILCVPNQVLTLRPCGSVLVESLCFVDWMLEARSVVPCRVSTLGKVFWRSWRVGMCGIPTDNGNGDFGRNNKSLPEPSGSGFAERHTKCLETAMVAAGYENLVLENVLLEPRILALKHWSSAIRNVLLGLTKVVSLSNGPLGRQCVATQT</sequence>
<gene>
    <name evidence="1" type="ORF">FH972_008822</name>
</gene>
<proteinExistence type="predicted"/>